<evidence type="ECO:0000256" key="6">
    <source>
        <dbReference type="ARBA" id="ARBA00022763"/>
    </source>
</evidence>
<dbReference type="InterPro" id="IPR027417">
    <property type="entry name" value="P-loop_NTPase"/>
</dbReference>
<dbReference type="GO" id="GO:0016787">
    <property type="term" value="F:hydrolase activity"/>
    <property type="evidence" value="ECO:0007669"/>
    <property type="project" value="UniProtKB-KW"/>
</dbReference>
<accession>A0A8J3Y7E3</accession>
<evidence type="ECO:0000256" key="11">
    <source>
        <dbReference type="ARBA" id="ARBA00023125"/>
    </source>
</evidence>
<dbReference type="Gene3D" id="3.40.50.300">
    <property type="entry name" value="P-loop containing nucleotide triphosphate hydrolases"/>
    <property type="match status" value="2"/>
</dbReference>
<dbReference type="GO" id="GO:0006260">
    <property type="term" value="P:DNA replication"/>
    <property type="evidence" value="ECO:0007669"/>
    <property type="project" value="InterPro"/>
</dbReference>
<dbReference type="PANTHER" id="PTHR13710:SF105">
    <property type="entry name" value="ATP-DEPENDENT DNA HELICASE Q1"/>
    <property type="match status" value="1"/>
</dbReference>
<dbReference type="InterPro" id="IPR014001">
    <property type="entry name" value="Helicase_ATP-bd"/>
</dbReference>
<comment type="similarity">
    <text evidence="3">Belongs to the helicase family. RecQ subfamily.</text>
</comment>
<feature type="domain" description="Helicase C-terminal" evidence="20">
    <location>
        <begin position="222"/>
        <end position="373"/>
    </location>
</feature>
<evidence type="ECO:0000256" key="17">
    <source>
        <dbReference type="SAM" id="MobiDB-lite"/>
    </source>
</evidence>
<dbReference type="Gene3D" id="1.10.10.10">
    <property type="entry name" value="Winged helix-like DNA-binding domain superfamily/Winged helix DNA-binding domain"/>
    <property type="match status" value="1"/>
</dbReference>
<evidence type="ECO:0000256" key="14">
    <source>
        <dbReference type="ARBA" id="ARBA00023235"/>
    </source>
</evidence>
<comment type="cofactor">
    <cofactor evidence="2">
        <name>Zn(2+)</name>
        <dbReference type="ChEBI" id="CHEBI:29105"/>
    </cofactor>
</comment>
<dbReference type="NCBIfam" id="TIGR01389">
    <property type="entry name" value="recQ"/>
    <property type="match status" value="1"/>
</dbReference>
<dbReference type="SMART" id="SM00956">
    <property type="entry name" value="RQC"/>
    <property type="match status" value="1"/>
</dbReference>
<evidence type="ECO:0000313" key="21">
    <source>
        <dbReference type="EMBL" id="GIJ02899.1"/>
    </source>
</evidence>
<dbReference type="Gene3D" id="1.10.150.80">
    <property type="entry name" value="HRDC domain"/>
    <property type="match status" value="1"/>
</dbReference>
<dbReference type="InterPro" id="IPR018982">
    <property type="entry name" value="RQC_domain"/>
</dbReference>
<keyword evidence="8 21" id="KW-0347">Helicase</keyword>
<dbReference type="GO" id="GO:0043590">
    <property type="term" value="C:bacterial nucleoid"/>
    <property type="evidence" value="ECO:0007669"/>
    <property type="project" value="TreeGrafter"/>
</dbReference>
<dbReference type="EMBL" id="BOOY01000016">
    <property type="protein sequence ID" value="GIJ02899.1"/>
    <property type="molecule type" value="Genomic_DNA"/>
</dbReference>
<organism evidence="21 22">
    <name type="scientific">Spirilliplanes yamanashiensis</name>
    <dbReference type="NCBI Taxonomy" id="42233"/>
    <lineage>
        <taxon>Bacteria</taxon>
        <taxon>Bacillati</taxon>
        <taxon>Actinomycetota</taxon>
        <taxon>Actinomycetes</taxon>
        <taxon>Micromonosporales</taxon>
        <taxon>Micromonosporaceae</taxon>
        <taxon>Spirilliplanes</taxon>
    </lineage>
</organism>
<dbReference type="SUPFAM" id="SSF47819">
    <property type="entry name" value="HRDC-like"/>
    <property type="match status" value="1"/>
</dbReference>
<sequence>MTSATGLGADRAIEVLNRVWGYPAFRGAQGDIISHVVAGGDALVLMPTGGGKSLCYQIPALVRDGVGVVVSPLIALMQDQVDALRTLGVRAGFLNSTQEPHERRAVEQAVLAGELDLLYVAPEGLGAGAVPRLLDQARIALFAIDEAHCVSQWGHDFRPDYLGLSMLHERWPDVPRIALTATATDATRREIATRLDLTDARHFTASFDRPNIRYRIVAKNEPRRQLLDLLRAEHPGDAGIVYCLSRASVEKTAEFLSANGVVALPYHAGLDARTRAANQARFLREDGLVMVATIAFGMGIDKPDVRFVAHLDLPKSVEGYYQETGRAGRDGLPSTAWLAYGLQDVVQQRKMIETSDGDQAHRRNLSQHLDAMLALCETVECRRGRLLAYFGQESPAQCGNCDTCLEPPEAWDGTVAAQKLLSTVLRLQRERGQKFGAGQSIDILLGRETDKVRQFRHHELSTWGIGTELREAEWRGVVRQLLAQGLLSVEGEYGTLVLTDRSGEVLRKELTVMMRREPERQRARAPRARGGGAAPQADLPAEAVPVFERLRSWRAGVAKESGVPAYVVFHDATLRQIAARRPGSLSELGTISGVGENKLAKFGEGVLAALADPE</sequence>
<proteinExistence type="inferred from homology"/>
<dbReference type="InterPro" id="IPR032284">
    <property type="entry name" value="RecQ_Zn-bd"/>
</dbReference>
<dbReference type="Pfam" id="PF09382">
    <property type="entry name" value="RQC"/>
    <property type="match status" value="1"/>
</dbReference>
<dbReference type="SUPFAM" id="SSF52540">
    <property type="entry name" value="P-loop containing nucleoside triphosphate hydrolases"/>
    <property type="match status" value="2"/>
</dbReference>
<dbReference type="EC" id="5.6.2.4" evidence="16"/>
<dbReference type="GO" id="GO:0046872">
    <property type="term" value="F:metal ion binding"/>
    <property type="evidence" value="ECO:0007669"/>
    <property type="project" value="UniProtKB-KW"/>
</dbReference>
<dbReference type="GO" id="GO:0005737">
    <property type="term" value="C:cytoplasm"/>
    <property type="evidence" value="ECO:0007669"/>
    <property type="project" value="TreeGrafter"/>
</dbReference>
<dbReference type="Pfam" id="PF00570">
    <property type="entry name" value="HRDC"/>
    <property type="match status" value="1"/>
</dbReference>
<dbReference type="Pfam" id="PF00271">
    <property type="entry name" value="Helicase_C"/>
    <property type="match status" value="1"/>
</dbReference>
<dbReference type="Pfam" id="PF16124">
    <property type="entry name" value="RecQ_Zn_bind"/>
    <property type="match status" value="1"/>
</dbReference>
<evidence type="ECO:0000313" key="22">
    <source>
        <dbReference type="Proteomes" id="UP000652013"/>
    </source>
</evidence>
<dbReference type="RefSeq" id="WP_203938186.1">
    <property type="nucleotide sequence ID" value="NZ_BAAAGJ010000005.1"/>
</dbReference>
<keyword evidence="10" id="KW-0067">ATP-binding</keyword>
<evidence type="ECO:0000259" key="20">
    <source>
        <dbReference type="PROSITE" id="PS51194"/>
    </source>
</evidence>
<evidence type="ECO:0000259" key="18">
    <source>
        <dbReference type="PROSITE" id="PS50967"/>
    </source>
</evidence>
<keyword evidence="14" id="KW-0413">Isomerase</keyword>
<dbReference type="InterPro" id="IPR002121">
    <property type="entry name" value="HRDC_dom"/>
</dbReference>
<dbReference type="PROSITE" id="PS50967">
    <property type="entry name" value="HRDC"/>
    <property type="match status" value="1"/>
</dbReference>
<keyword evidence="13" id="KW-0234">DNA repair</keyword>
<keyword evidence="7" id="KW-0378">Hydrolase</keyword>
<dbReference type="FunFam" id="3.40.50.300:FF:000156">
    <property type="entry name" value="ATP-dependent DNA helicase recQ"/>
    <property type="match status" value="1"/>
</dbReference>
<reference evidence="21" key="1">
    <citation type="submission" date="2021-01" db="EMBL/GenBank/DDBJ databases">
        <title>Whole genome shotgun sequence of Spirilliplanes yamanashiensis NBRC 15828.</title>
        <authorList>
            <person name="Komaki H."/>
            <person name="Tamura T."/>
        </authorList>
    </citation>
    <scope>NUCLEOTIDE SEQUENCE</scope>
    <source>
        <strain evidence="21">NBRC 15828</strain>
    </source>
</reference>
<evidence type="ECO:0000256" key="13">
    <source>
        <dbReference type="ARBA" id="ARBA00023204"/>
    </source>
</evidence>
<dbReference type="CDD" id="cd18794">
    <property type="entry name" value="SF2_C_RecQ"/>
    <property type="match status" value="1"/>
</dbReference>
<dbReference type="GO" id="GO:0030894">
    <property type="term" value="C:replisome"/>
    <property type="evidence" value="ECO:0007669"/>
    <property type="project" value="TreeGrafter"/>
</dbReference>
<evidence type="ECO:0000256" key="5">
    <source>
        <dbReference type="ARBA" id="ARBA00022741"/>
    </source>
</evidence>
<feature type="domain" description="Helicase ATP-binding" evidence="19">
    <location>
        <begin position="33"/>
        <end position="201"/>
    </location>
</feature>
<name>A0A8J3Y7E3_9ACTN</name>
<dbReference type="InterPro" id="IPR001650">
    <property type="entry name" value="Helicase_C-like"/>
</dbReference>
<dbReference type="AlphaFoldDB" id="A0A8J3Y7E3"/>
<dbReference type="GO" id="GO:0043138">
    <property type="term" value="F:3'-5' DNA helicase activity"/>
    <property type="evidence" value="ECO:0007669"/>
    <property type="project" value="UniProtKB-EC"/>
</dbReference>
<evidence type="ECO:0000256" key="4">
    <source>
        <dbReference type="ARBA" id="ARBA00022723"/>
    </source>
</evidence>
<dbReference type="InterPro" id="IPR010997">
    <property type="entry name" value="HRDC-like_sf"/>
</dbReference>
<gene>
    <name evidence="21" type="primary">recQ_1</name>
    <name evidence="21" type="ORF">Sya03_22510</name>
</gene>
<keyword evidence="6" id="KW-0227">DNA damage</keyword>
<evidence type="ECO:0000256" key="1">
    <source>
        <dbReference type="ARBA" id="ARBA00001946"/>
    </source>
</evidence>
<evidence type="ECO:0000256" key="2">
    <source>
        <dbReference type="ARBA" id="ARBA00001947"/>
    </source>
</evidence>
<dbReference type="CDD" id="cd17920">
    <property type="entry name" value="DEXHc_RecQ"/>
    <property type="match status" value="1"/>
</dbReference>
<dbReference type="InterPro" id="IPR011545">
    <property type="entry name" value="DEAD/DEAH_box_helicase_dom"/>
</dbReference>
<dbReference type="GO" id="GO:0003677">
    <property type="term" value="F:DNA binding"/>
    <property type="evidence" value="ECO:0007669"/>
    <property type="project" value="UniProtKB-KW"/>
</dbReference>
<dbReference type="GO" id="GO:0009378">
    <property type="term" value="F:four-way junction helicase activity"/>
    <property type="evidence" value="ECO:0007669"/>
    <property type="project" value="TreeGrafter"/>
</dbReference>
<dbReference type="NCBIfam" id="TIGR00614">
    <property type="entry name" value="recQ_fam"/>
    <property type="match status" value="1"/>
</dbReference>
<dbReference type="PROSITE" id="PS51194">
    <property type="entry name" value="HELICASE_CTER"/>
    <property type="match status" value="1"/>
</dbReference>
<dbReference type="SMART" id="SM00487">
    <property type="entry name" value="DEXDc"/>
    <property type="match status" value="1"/>
</dbReference>
<comment type="caution">
    <text evidence="21">The sequence shown here is derived from an EMBL/GenBank/DDBJ whole genome shotgun (WGS) entry which is preliminary data.</text>
</comment>
<comment type="catalytic activity">
    <reaction evidence="15">
        <text>Couples ATP hydrolysis with the unwinding of duplex DNA by translocating in the 3'-5' direction.</text>
        <dbReference type="EC" id="5.6.2.4"/>
    </reaction>
</comment>
<keyword evidence="11" id="KW-0238">DNA-binding</keyword>
<dbReference type="InterPro" id="IPR036388">
    <property type="entry name" value="WH-like_DNA-bd_sf"/>
</dbReference>
<dbReference type="Proteomes" id="UP000652013">
    <property type="component" value="Unassembled WGS sequence"/>
</dbReference>
<dbReference type="SMART" id="SM00490">
    <property type="entry name" value="HELICc"/>
    <property type="match status" value="1"/>
</dbReference>
<dbReference type="PROSITE" id="PS51192">
    <property type="entry name" value="HELICASE_ATP_BIND_1"/>
    <property type="match status" value="1"/>
</dbReference>
<dbReference type="Pfam" id="PF00270">
    <property type="entry name" value="DEAD"/>
    <property type="match status" value="1"/>
</dbReference>
<evidence type="ECO:0000259" key="19">
    <source>
        <dbReference type="PROSITE" id="PS51192"/>
    </source>
</evidence>
<protein>
    <recommendedName>
        <fullName evidence="16">DNA helicase RecQ</fullName>
        <ecNumber evidence="16">5.6.2.4</ecNumber>
    </recommendedName>
</protein>
<dbReference type="FunFam" id="3.40.50.300:FF:000296">
    <property type="entry name" value="ATP-dependent DNA helicase RecQ"/>
    <property type="match status" value="1"/>
</dbReference>
<dbReference type="GO" id="GO:0006281">
    <property type="term" value="P:DNA repair"/>
    <property type="evidence" value="ECO:0007669"/>
    <property type="project" value="UniProtKB-KW"/>
</dbReference>
<dbReference type="GO" id="GO:0009432">
    <property type="term" value="P:SOS response"/>
    <property type="evidence" value="ECO:0007669"/>
    <property type="project" value="UniProtKB-UniRule"/>
</dbReference>
<evidence type="ECO:0000256" key="9">
    <source>
        <dbReference type="ARBA" id="ARBA00022833"/>
    </source>
</evidence>
<evidence type="ECO:0000256" key="16">
    <source>
        <dbReference type="NCBIfam" id="TIGR01389"/>
    </source>
</evidence>
<keyword evidence="9" id="KW-0862">Zinc</keyword>
<dbReference type="PANTHER" id="PTHR13710">
    <property type="entry name" value="DNA HELICASE RECQ FAMILY MEMBER"/>
    <property type="match status" value="1"/>
</dbReference>
<feature type="domain" description="HRDC" evidence="18">
    <location>
        <begin position="540"/>
        <end position="614"/>
    </location>
</feature>
<evidence type="ECO:0000256" key="8">
    <source>
        <dbReference type="ARBA" id="ARBA00022806"/>
    </source>
</evidence>
<evidence type="ECO:0000256" key="3">
    <source>
        <dbReference type="ARBA" id="ARBA00005446"/>
    </source>
</evidence>
<keyword evidence="22" id="KW-1185">Reference proteome</keyword>
<dbReference type="InterPro" id="IPR006293">
    <property type="entry name" value="DNA_helicase_ATP-dep_RecQ_bac"/>
</dbReference>
<evidence type="ECO:0000256" key="12">
    <source>
        <dbReference type="ARBA" id="ARBA00023172"/>
    </source>
</evidence>
<dbReference type="InterPro" id="IPR004589">
    <property type="entry name" value="DNA_helicase_ATP-dep_RecQ"/>
</dbReference>
<dbReference type="GO" id="GO:0006310">
    <property type="term" value="P:DNA recombination"/>
    <property type="evidence" value="ECO:0007669"/>
    <property type="project" value="UniProtKB-UniRule"/>
</dbReference>
<evidence type="ECO:0000256" key="10">
    <source>
        <dbReference type="ARBA" id="ARBA00022840"/>
    </source>
</evidence>
<evidence type="ECO:0000256" key="7">
    <source>
        <dbReference type="ARBA" id="ARBA00022801"/>
    </source>
</evidence>
<comment type="cofactor">
    <cofactor evidence="1">
        <name>Mg(2+)</name>
        <dbReference type="ChEBI" id="CHEBI:18420"/>
    </cofactor>
</comment>
<keyword evidence="12" id="KW-0233">DNA recombination</keyword>
<keyword evidence="4" id="KW-0479">Metal-binding</keyword>
<dbReference type="SMART" id="SM00341">
    <property type="entry name" value="HRDC"/>
    <property type="match status" value="1"/>
</dbReference>
<keyword evidence="5" id="KW-0547">Nucleotide-binding</keyword>
<evidence type="ECO:0000256" key="15">
    <source>
        <dbReference type="ARBA" id="ARBA00034617"/>
    </source>
</evidence>
<dbReference type="InterPro" id="IPR044876">
    <property type="entry name" value="HRDC_dom_sf"/>
</dbReference>
<feature type="region of interest" description="Disordered" evidence="17">
    <location>
        <begin position="516"/>
        <end position="537"/>
    </location>
</feature>
<dbReference type="GO" id="GO:0005524">
    <property type="term" value="F:ATP binding"/>
    <property type="evidence" value="ECO:0007669"/>
    <property type="project" value="UniProtKB-KW"/>
</dbReference>